<evidence type="ECO:0000313" key="9">
    <source>
        <dbReference type="Proteomes" id="UP001431656"/>
    </source>
</evidence>
<dbReference type="InterPro" id="IPR050979">
    <property type="entry name" value="LD-transpeptidase"/>
</dbReference>
<keyword evidence="5 6" id="KW-0961">Cell wall biogenesis/degradation</keyword>
<dbReference type="Gene3D" id="3.10.20.800">
    <property type="match status" value="1"/>
</dbReference>
<dbReference type="Pfam" id="PF03734">
    <property type="entry name" value="YkuD"/>
    <property type="match status" value="1"/>
</dbReference>
<dbReference type="Proteomes" id="UP001431656">
    <property type="component" value="Chromosome"/>
</dbReference>
<dbReference type="KEGG" id="broo:brsh051_00340"/>
<organism evidence="8 9">
    <name type="scientific">Brooklawnia propionicigenes</name>
    <dbReference type="NCBI Taxonomy" id="3041175"/>
    <lineage>
        <taxon>Bacteria</taxon>
        <taxon>Bacillati</taxon>
        <taxon>Actinomycetota</taxon>
        <taxon>Actinomycetes</taxon>
        <taxon>Propionibacteriales</taxon>
        <taxon>Propionibacteriaceae</taxon>
        <taxon>Brooklawnia</taxon>
    </lineage>
</organism>
<keyword evidence="2" id="KW-0808">Transferase</keyword>
<dbReference type="GO" id="GO:0071555">
    <property type="term" value="P:cell wall organization"/>
    <property type="evidence" value="ECO:0007669"/>
    <property type="project" value="UniProtKB-UniRule"/>
</dbReference>
<dbReference type="PANTHER" id="PTHR30582">
    <property type="entry name" value="L,D-TRANSPEPTIDASE"/>
    <property type="match status" value="1"/>
</dbReference>
<evidence type="ECO:0000256" key="3">
    <source>
        <dbReference type="ARBA" id="ARBA00022960"/>
    </source>
</evidence>
<dbReference type="PROSITE" id="PS52029">
    <property type="entry name" value="LD_TPASE"/>
    <property type="match status" value="1"/>
</dbReference>
<dbReference type="GO" id="GO:0071972">
    <property type="term" value="F:peptidoglycan L,D-transpeptidase activity"/>
    <property type="evidence" value="ECO:0007669"/>
    <property type="project" value="TreeGrafter"/>
</dbReference>
<name>A0AAN0K5N2_9ACTN</name>
<dbReference type="EMBL" id="AP028056">
    <property type="protein sequence ID" value="BEH00753.1"/>
    <property type="molecule type" value="Genomic_DNA"/>
</dbReference>
<dbReference type="PANTHER" id="PTHR30582:SF2">
    <property type="entry name" value="L,D-TRANSPEPTIDASE YCIB-RELATED"/>
    <property type="match status" value="1"/>
</dbReference>
<feature type="active site" description="Proton donor/acceptor" evidence="6">
    <location>
        <position position="417"/>
    </location>
</feature>
<dbReference type="CDD" id="cd16913">
    <property type="entry name" value="YkuD_like"/>
    <property type="match status" value="1"/>
</dbReference>
<protein>
    <submittedName>
        <fullName evidence="8">L,D-transpeptidase family protein</fullName>
    </submittedName>
</protein>
<evidence type="ECO:0000259" key="7">
    <source>
        <dbReference type="PROSITE" id="PS52029"/>
    </source>
</evidence>
<feature type="domain" description="L,D-TPase catalytic" evidence="7">
    <location>
        <begin position="338"/>
        <end position="460"/>
    </location>
</feature>
<gene>
    <name evidence="8" type="ORF">brsh051_00340</name>
</gene>
<evidence type="ECO:0000313" key="8">
    <source>
        <dbReference type="EMBL" id="BEH00753.1"/>
    </source>
</evidence>
<evidence type="ECO:0000256" key="6">
    <source>
        <dbReference type="PROSITE-ProRule" id="PRU01373"/>
    </source>
</evidence>
<dbReference type="InterPro" id="IPR005490">
    <property type="entry name" value="LD_TPept_cat_dom"/>
</dbReference>
<dbReference type="RefSeq" id="WP_286266406.1">
    <property type="nucleotide sequence ID" value="NZ_AP028056.1"/>
</dbReference>
<keyword evidence="4 6" id="KW-0573">Peptidoglycan synthesis</keyword>
<keyword evidence="9" id="KW-1185">Reference proteome</keyword>
<dbReference type="GO" id="GO:0018104">
    <property type="term" value="P:peptidoglycan-protein cross-linking"/>
    <property type="evidence" value="ECO:0007669"/>
    <property type="project" value="TreeGrafter"/>
</dbReference>
<dbReference type="SUPFAM" id="SSF141523">
    <property type="entry name" value="L,D-transpeptidase catalytic domain-like"/>
    <property type="match status" value="1"/>
</dbReference>
<dbReference type="GO" id="GO:0008360">
    <property type="term" value="P:regulation of cell shape"/>
    <property type="evidence" value="ECO:0007669"/>
    <property type="project" value="UniProtKB-UniRule"/>
</dbReference>
<dbReference type="InterPro" id="IPR022029">
    <property type="entry name" value="YoaR-like_PG-bd"/>
</dbReference>
<comment type="pathway">
    <text evidence="1 6">Cell wall biogenesis; peptidoglycan biosynthesis.</text>
</comment>
<dbReference type="InterPro" id="IPR038063">
    <property type="entry name" value="Transpep_catalytic_dom"/>
</dbReference>
<proteinExistence type="predicted"/>
<evidence type="ECO:0000256" key="1">
    <source>
        <dbReference type="ARBA" id="ARBA00004752"/>
    </source>
</evidence>
<accession>A0AAN0K5N2</accession>
<dbReference type="Pfam" id="PF12229">
    <property type="entry name" value="PG_binding_4"/>
    <property type="match status" value="1"/>
</dbReference>
<evidence type="ECO:0000256" key="5">
    <source>
        <dbReference type="ARBA" id="ARBA00023316"/>
    </source>
</evidence>
<evidence type="ECO:0000256" key="4">
    <source>
        <dbReference type="ARBA" id="ARBA00022984"/>
    </source>
</evidence>
<dbReference type="AlphaFoldDB" id="A0AAN0K5N2"/>
<sequence>MALGIGAAVYTAYFSTHGLPGASVAGVSVTGQTKSQLAAELGERADQVSVTLQIDDHSRELSLADLGISVDAQATADQVFAANENLGQRYSAVFTKQTSPVVATVDESKIDALTAELVSEYGDPAKDAIVKLGDDNASFVIEPAQAGTGVDASDLTAAADRAVQTLSSQTVRLTTSQVDPHTSTDQAQTVADKANKLVALDVNLTGRESDSYPATATQKAQWITIPTAENGSLGEPVISQEKVAAWVQQTADTAGVEVVNGIRNVNQAGTVVSTLQEARDGWQVNNATQLADNLVNALGSGQPYAGSFSFDKVDPTYQDKVIADGAQNLSYAAAPGERWLDVNLGNNTVTAYEGATVARGPIYVVPGMPGLETPTGKFNVYLKYQSQTMRGTNLDGTTYVAENIPWVTYFTGSIAFHGAPWRDSFGWSGPGGSHGCLNMPVADAQFIYGWAPMGAVVVSHY</sequence>
<dbReference type="GO" id="GO:0005576">
    <property type="term" value="C:extracellular region"/>
    <property type="evidence" value="ECO:0007669"/>
    <property type="project" value="TreeGrafter"/>
</dbReference>
<dbReference type="InterPro" id="IPR038054">
    <property type="entry name" value="LD_TPept-like_central_sf"/>
</dbReference>
<dbReference type="Gene3D" id="2.40.440.10">
    <property type="entry name" value="L,D-transpeptidase catalytic domain-like"/>
    <property type="match status" value="1"/>
</dbReference>
<feature type="active site" description="Nucleophile" evidence="6">
    <location>
        <position position="436"/>
    </location>
</feature>
<reference evidence="8" key="1">
    <citation type="journal article" date="2024" name="Int. J. Syst. Evol. Microbiol.">
        <title>Brooklawnia propionicigenes sp. nov., a facultatively anaerobic, propionate-producing bacterium isolated from a methanogenic reactor treating waste from cattle farms.</title>
        <authorList>
            <person name="Akita Y."/>
            <person name="Ueki A."/>
            <person name="Tonouchi A."/>
            <person name="Sugawara Y."/>
            <person name="Honma S."/>
            <person name="Kaku N."/>
            <person name="Ueki K."/>
        </authorList>
    </citation>
    <scope>NUCLEOTIDE SEQUENCE</scope>
    <source>
        <strain evidence="8">SH051</strain>
    </source>
</reference>
<evidence type="ECO:0000256" key="2">
    <source>
        <dbReference type="ARBA" id="ARBA00022679"/>
    </source>
</evidence>
<dbReference type="GO" id="GO:0016740">
    <property type="term" value="F:transferase activity"/>
    <property type="evidence" value="ECO:0007669"/>
    <property type="project" value="UniProtKB-KW"/>
</dbReference>
<keyword evidence="3 6" id="KW-0133">Cell shape</keyword>